<proteinExistence type="predicted"/>
<dbReference type="Pfam" id="PF06961">
    <property type="entry name" value="DUF1294"/>
    <property type="match status" value="1"/>
</dbReference>
<keyword evidence="1" id="KW-1133">Transmembrane helix</keyword>
<reference evidence="2 3" key="1">
    <citation type="submission" date="2019-03" db="EMBL/GenBank/DDBJ databases">
        <authorList>
            <person name="He R.-H."/>
        </authorList>
    </citation>
    <scope>NUCLEOTIDE SEQUENCE [LARGE SCALE GENOMIC DNA]</scope>
    <source>
        <strain evidence="3">SH 714</strain>
    </source>
</reference>
<comment type="caution">
    <text evidence="2">The sequence shown here is derived from an EMBL/GenBank/DDBJ whole genome shotgun (WGS) entry which is preliminary data.</text>
</comment>
<dbReference type="AlphaFoldDB" id="A0A4Y8IVL0"/>
<dbReference type="Proteomes" id="UP000297975">
    <property type="component" value="Unassembled WGS sequence"/>
</dbReference>
<feature type="transmembrane region" description="Helical" evidence="1">
    <location>
        <begin position="6"/>
        <end position="24"/>
    </location>
</feature>
<gene>
    <name evidence="2" type="ORF">E3U55_00940</name>
</gene>
<name>A0A4Y8IVL0_9BACI</name>
<sequence>MTYLIYVIIIMSFIGFISMGYDKRKARKEQWRIPEKTLWTFAVLGGATGMWLGMNFFRHKTKHLSFKYGLPILTILWIAALIYMS</sequence>
<dbReference type="InterPro" id="IPR012156">
    <property type="entry name" value="Cold_shock_CspA"/>
</dbReference>
<feature type="transmembrane region" description="Helical" evidence="1">
    <location>
        <begin position="36"/>
        <end position="54"/>
    </location>
</feature>
<dbReference type="PIRSF" id="PIRSF002599">
    <property type="entry name" value="Cold_shock_A"/>
    <property type="match status" value="1"/>
</dbReference>
<evidence type="ECO:0000256" key="1">
    <source>
        <dbReference type="SAM" id="Phobius"/>
    </source>
</evidence>
<dbReference type="OrthoDB" id="1698854at2"/>
<dbReference type="GO" id="GO:0003676">
    <property type="term" value="F:nucleic acid binding"/>
    <property type="evidence" value="ECO:0007669"/>
    <property type="project" value="InterPro"/>
</dbReference>
<protein>
    <submittedName>
        <fullName evidence="2">DUF1294 domain-containing protein</fullName>
    </submittedName>
</protein>
<evidence type="ECO:0000313" key="3">
    <source>
        <dbReference type="Proteomes" id="UP000297975"/>
    </source>
</evidence>
<keyword evidence="1" id="KW-0812">Transmembrane</keyword>
<keyword evidence="3" id="KW-1185">Reference proteome</keyword>
<accession>A0A4Y8IVL0</accession>
<dbReference type="InterPro" id="IPR010718">
    <property type="entry name" value="DUF1294"/>
</dbReference>
<dbReference type="RefSeq" id="WP_134338447.1">
    <property type="nucleotide sequence ID" value="NZ_SOPW01000001.1"/>
</dbReference>
<dbReference type="EMBL" id="SOPW01000001">
    <property type="protein sequence ID" value="TFB24987.1"/>
    <property type="molecule type" value="Genomic_DNA"/>
</dbReference>
<organism evidence="2 3">
    <name type="scientific">Filobacillus milosensis</name>
    <dbReference type="NCBI Taxonomy" id="94137"/>
    <lineage>
        <taxon>Bacteria</taxon>
        <taxon>Bacillati</taxon>
        <taxon>Bacillota</taxon>
        <taxon>Bacilli</taxon>
        <taxon>Bacillales</taxon>
        <taxon>Bacillaceae</taxon>
        <taxon>Filobacillus</taxon>
    </lineage>
</organism>
<feature type="transmembrane region" description="Helical" evidence="1">
    <location>
        <begin position="66"/>
        <end position="84"/>
    </location>
</feature>
<keyword evidence="1" id="KW-0472">Membrane</keyword>
<evidence type="ECO:0000313" key="2">
    <source>
        <dbReference type="EMBL" id="TFB24987.1"/>
    </source>
</evidence>